<proteinExistence type="inferred from homology"/>
<evidence type="ECO:0000256" key="2">
    <source>
        <dbReference type="ARBA" id="ARBA00007886"/>
    </source>
</evidence>
<evidence type="ECO:0000313" key="10">
    <source>
        <dbReference type="EMBL" id="GGA28982.1"/>
    </source>
</evidence>
<dbReference type="EMBL" id="BMHF01000003">
    <property type="protein sequence ID" value="GGA28982.1"/>
    <property type="molecule type" value="Genomic_DNA"/>
</dbReference>
<dbReference type="Proteomes" id="UP000609323">
    <property type="component" value="Unassembled WGS sequence"/>
</dbReference>
<keyword evidence="11" id="KW-1185">Reference proteome</keyword>
<dbReference type="InterPro" id="IPR038501">
    <property type="entry name" value="Spore_GerAC_C_sf"/>
</dbReference>
<comment type="similarity">
    <text evidence="2">Belongs to the GerABKC lipoprotein family.</text>
</comment>
<gene>
    <name evidence="10" type="primary">grkc</name>
    <name evidence="10" type="ORF">GCM10010917_12380</name>
</gene>
<dbReference type="InterPro" id="IPR057336">
    <property type="entry name" value="GerAC_N"/>
</dbReference>
<dbReference type="PANTHER" id="PTHR35789">
    <property type="entry name" value="SPORE GERMINATION PROTEIN B3"/>
    <property type="match status" value="1"/>
</dbReference>
<keyword evidence="7" id="KW-0449">Lipoprotein</keyword>
<dbReference type="Pfam" id="PF05504">
    <property type="entry name" value="Spore_GerAC"/>
    <property type="match status" value="1"/>
</dbReference>
<dbReference type="NCBIfam" id="TIGR02887">
    <property type="entry name" value="spore_ger_x_C"/>
    <property type="match status" value="1"/>
</dbReference>
<name>A0ABQ1FTF6_9BACL</name>
<dbReference type="PANTHER" id="PTHR35789:SF1">
    <property type="entry name" value="SPORE GERMINATION PROTEIN B3"/>
    <property type="match status" value="1"/>
</dbReference>
<dbReference type="InterPro" id="IPR008844">
    <property type="entry name" value="Spore_GerAC-like"/>
</dbReference>
<dbReference type="Pfam" id="PF25198">
    <property type="entry name" value="Spore_GerAC_N"/>
    <property type="match status" value="1"/>
</dbReference>
<dbReference type="PROSITE" id="PS51257">
    <property type="entry name" value="PROKAR_LIPOPROTEIN"/>
    <property type="match status" value="1"/>
</dbReference>
<keyword evidence="6" id="KW-0564">Palmitate</keyword>
<evidence type="ECO:0000256" key="6">
    <source>
        <dbReference type="ARBA" id="ARBA00023139"/>
    </source>
</evidence>
<dbReference type="Gene3D" id="3.30.300.210">
    <property type="entry name" value="Nutrient germinant receptor protein C, domain 3"/>
    <property type="match status" value="1"/>
</dbReference>
<feature type="domain" description="Spore germination protein N-terminal" evidence="9">
    <location>
        <begin position="29"/>
        <end position="199"/>
    </location>
</feature>
<keyword evidence="4" id="KW-0732">Signal</keyword>
<evidence type="ECO:0000259" key="9">
    <source>
        <dbReference type="Pfam" id="PF25198"/>
    </source>
</evidence>
<sequence length="387" mass="43818">MSKFKRVRSQLSAAIMIAVLMGITTGCWDMVEPNERSIWVGSGVDSAAGRKIDLSVQIAVPRALGEGGGQQKPYLVKSTVGRNLEDCFQRLQAQLSRQIFLGHRHAVFVGQKTAETGMRRLMDEFGRNPRSNIRAKLFLVKGATAKAFLAESGGIEYFSTEKAIRQTRFNGINDKMTTMIFFKEVLQRDGMRPLMQVVETGTEKDPKSEAEGSEPSHREIALFNNSAAAVGYLQEEEAIAALWAAGYLEDQMVTETVYGQEVTIDLHHMKRTLKSKIEGENVELKLILRAQGIVDENDTDLNLFIYSDMKKVEQAFNQKIEQQMNTMIKMVQQKYKTDIFGFGEDIHRRHPKQWSQMKGNWDERFPKVKVTVISNIVIRHIGERGPK</sequence>
<dbReference type="RefSeq" id="WP_094092970.1">
    <property type="nucleotide sequence ID" value="NZ_BMHF01000003.1"/>
</dbReference>
<evidence type="ECO:0000256" key="7">
    <source>
        <dbReference type="ARBA" id="ARBA00023288"/>
    </source>
</evidence>
<feature type="domain" description="Spore germination GerAC-like C-terminal" evidence="8">
    <location>
        <begin position="220"/>
        <end position="382"/>
    </location>
</feature>
<reference evidence="11" key="1">
    <citation type="journal article" date="2019" name="Int. J. Syst. Evol. Microbiol.">
        <title>The Global Catalogue of Microorganisms (GCM) 10K type strain sequencing project: providing services to taxonomists for standard genome sequencing and annotation.</title>
        <authorList>
            <consortium name="The Broad Institute Genomics Platform"/>
            <consortium name="The Broad Institute Genome Sequencing Center for Infectious Disease"/>
            <person name="Wu L."/>
            <person name="Ma J."/>
        </authorList>
    </citation>
    <scope>NUCLEOTIDE SEQUENCE [LARGE SCALE GENOMIC DNA]</scope>
    <source>
        <strain evidence="11">CGMCC 1.15044</strain>
    </source>
</reference>
<evidence type="ECO:0000256" key="3">
    <source>
        <dbReference type="ARBA" id="ARBA00022544"/>
    </source>
</evidence>
<evidence type="ECO:0000256" key="4">
    <source>
        <dbReference type="ARBA" id="ARBA00022729"/>
    </source>
</evidence>
<keyword evidence="5" id="KW-0472">Membrane</keyword>
<comment type="caution">
    <text evidence="10">The sequence shown here is derived from an EMBL/GenBank/DDBJ whole genome shotgun (WGS) entry which is preliminary data.</text>
</comment>
<evidence type="ECO:0000256" key="5">
    <source>
        <dbReference type="ARBA" id="ARBA00023136"/>
    </source>
</evidence>
<keyword evidence="3" id="KW-0309">Germination</keyword>
<accession>A0ABQ1FTF6</accession>
<protein>
    <submittedName>
        <fullName evidence="10">Germination protein</fullName>
    </submittedName>
</protein>
<evidence type="ECO:0000256" key="1">
    <source>
        <dbReference type="ARBA" id="ARBA00004635"/>
    </source>
</evidence>
<dbReference type="InterPro" id="IPR046953">
    <property type="entry name" value="Spore_GerAC-like_C"/>
</dbReference>
<comment type="subcellular location">
    <subcellularLocation>
        <location evidence="1">Membrane</location>
        <topology evidence="1">Lipid-anchor</topology>
    </subcellularLocation>
</comment>
<organism evidence="10 11">
    <name type="scientific">Paenibacillus physcomitrellae</name>
    <dbReference type="NCBI Taxonomy" id="1619311"/>
    <lineage>
        <taxon>Bacteria</taxon>
        <taxon>Bacillati</taxon>
        <taxon>Bacillota</taxon>
        <taxon>Bacilli</taxon>
        <taxon>Bacillales</taxon>
        <taxon>Paenibacillaceae</taxon>
        <taxon>Paenibacillus</taxon>
    </lineage>
</organism>
<evidence type="ECO:0000313" key="11">
    <source>
        <dbReference type="Proteomes" id="UP000609323"/>
    </source>
</evidence>
<evidence type="ECO:0000259" key="8">
    <source>
        <dbReference type="Pfam" id="PF05504"/>
    </source>
</evidence>